<evidence type="ECO:0000313" key="2">
    <source>
        <dbReference type="Proteomes" id="UP000322887"/>
    </source>
</evidence>
<evidence type="ECO:0000313" key="1">
    <source>
        <dbReference type="EMBL" id="QEG15485.1"/>
    </source>
</evidence>
<protein>
    <submittedName>
        <fullName evidence="1">Uncharacterized protein</fullName>
    </submittedName>
</protein>
<name>A0ABX5YIH0_9PLAN</name>
<accession>A0ABX5YIH0</accession>
<gene>
    <name evidence="1" type="ORF">GmarT_13250</name>
</gene>
<proteinExistence type="predicted"/>
<sequence>MCVWFESDPHILKRRSRWHCSEPIAVAETSCSLRSYRITSGTIRYFIRINNFRVAPNVIRGCRETTGGVRVGCVWFESDPQFLKCRSRRDCSAPIAALVPDYIRYHPLFYANQQFPGGPGCNPGLSSDNRRWQCWVGWFESDPQFLKFRSRRDCSAPIAATATSCSLRSYRITSGTTRYFMRINNFRVAPDVIRGCRETTGGDRVGCVWFESDPHILKRRSR</sequence>
<dbReference type="EMBL" id="CP042910">
    <property type="protein sequence ID" value="QEG15485.1"/>
    <property type="molecule type" value="Genomic_DNA"/>
</dbReference>
<dbReference type="Proteomes" id="UP000322887">
    <property type="component" value="Chromosome"/>
</dbReference>
<reference evidence="1 2" key="1">
    <citation type="submission" date="2019-08" db="EMBL/GenBank/DDBJ databases">
        <title>Deep-cultivation of Planctomycetes and their phenomic and genomic characterization uncovers novel biology.</title>
        <authorList>
            <person name="Wiegand S."/>
            <person name="Jogler M."/>
            <person name="Boedeker C."/>
            <person name="Pinto D."/>
            <person name="Vollmers J."/>
            <person name="Rivas-Marin E."/>
            <person name="Kohn T."/>
            <person name="Peeters S.H."/>
            <person name="Heuer A."/>
            <person name="Rast P."/>
            <person name="Oberbeckmann S."/>
            <person name="Bunk B."/>
            <person name="Jeske O."/>
            <person name="Meyerdierks A."/>
            <person name="Storesund J.E."/>
            <person name="Kallscheuer N."/>
            <person name="Luecker S."/>
            <person name="Lage O.M."/>
            <person name="Pohl T."/>
            <person name="Merkel B.J."/>
            <person name="Hornburger P."/>
            <person name="Mueller R.-W."/>
            <person name="Bruemmer F."/>
            <person name="Labrenz M."/>
            <person name="Spormann A.M."/>
            <person name="Op den Camp H."/>
            <person name="Overmann J."/>
            <person name="Amann R."/>
            <person name="Jetten M.S.M."/>
            <person name="Mascher T."/>
            <person name="Medema M.H."/>
            <person name="Devos D.P."/>
            <person name="Kaster A.-K."/>
            <person name="Ovreas L."/>
            <person name="Rohde M."/>
            <person name="Galperin M.Y."/>
            <person name="Jogler C."/>
        </authorList>
    </citation>
    <scope>NUCLEOTIDE SEQUENCE [LARGE SCALE GENOMIC DNA]</scope>
    <source>
        <strain evidence="1 2">DSM 8797</strain>
    </source>
</reference>
<keyword evidence="2" id="KW-1185">Reference proteome</keyword>
<organism evidence="1 2">
    <name type="scientific">Gimesia maris</name>
    <dbReference type="NCBI Taxonomy" id="122"/>
    <lineage>
        <taxon>Bacteria</taxon>
        <taxon>Pseudomonadati</taxon>
        <taxon>Planctomycetota</taxon>
        <taxon>Planctomycetia</taxon>
        <taxon>Planctomycetales</taxon>
        <taxon>Planctomycetaceae</taxon>
        <taxon>Gimesia</taxon>
    </lineage>
</organism>